<dbReference type="Gene3D" id="1.20.1250.20">
    <property type="entry name" value="MFS general substrate transporter like domains"/>
    <property type="match status" value="1"/>
</dbReference>
<keyword evidence="3 5" id="KW-1133">Transmembrane helix</keyword>
<dbReference type="InterPro" id="IPR020846">
    <property type="entry name" value="MFS_dom"/>
</dbReference>
<dbReference type="GO" id="GO:0022857">
    <property type="term" value="F:transmembrane transporter activity"/>
    <property type="evidence" value="ECO:0007669"/>
    <property type="project" value="InterPro"/>
</dbReference>
<evidence type="ECO:0000256" key="4">
    <source>
        <dbReference type="ARBA" id="ARBA00023136"/>
    </source>
</evidence>
<feature type="transmembrane region" description="Helical" evidence="5">
    <location>
        <begin position="455"/>
        <end position="477"/>
    </location>
</feature>
<feature type="transmembrane region" description="Helical" evidence="5">
    <location>
        <begin position="389"/>
        <end position="410"/>
    </location>
</feature>
<dbReference type="Pfam" id="PF07690">
    <property type="entry name" value="MFS_1"/>
    <property type="match status" value="1"/>
</dbReference>
<accession>A0A0F7SRH6</accession>
<dbReference type="PANTHER" id="PTHR23502:SF134">
    <property type="entry name" value="MAJOR FACILITATOR SUPERFAMILY (MFS) PROFILE DOMAIN-CONTAINING PROTEIN-RELATED"/>
    <property type="match status" value="1"/>
</dbReference>
<reference evidence="7" key="1">
    <citation type="submission" date="2014-08" db="EMBL/GenBank/DDBJ databases">
        <authorList>
            <person name="Sharma Rahul"/>
            <person name="Thines Marco"/>
        </authorList>
    </citation>
    <scope>NUCLEOTIDE SEQUENCE</scope>
</reference>
<feature type="transmembrane region" description="Helical" evidence="5">
    <location>
        <begin position="50"/>
        <end position="67"/>
    </location>
</feature>
<feature type="transmembrane region" description="Helical" evidence="5">
    <location>
        <begin position="148"/>
        <end position="169"/>
    </location>
</feature>
<proteinExistence type="predicted"/>
<evidence type="ECO:0000259" key="6">
    <source>
        <dbReference type="PROSITE" id="PS50850"/>
    </source>
</evidence>
<comment type="subcellular location">
    <subcellularLocation>
        <location evidence="1">Membrane</location>
        <topology evidence="1">Multi-pass membrane protein</topology>
    </subcellularLocation>
</comment>
<dbReference type="GO" id="GO:0005886">
    <property type="term" value="C:plasma membrane"/>
    <property type="evidence" value="ECO:0007669"/>
    <property type="project" value="TreeGrafter"/>
</dbReference>
<feature type="transmembrane region" description="Helical" evidence="5">
    <location>
        <begin position="274"/>
        <end position="301"/>
    </location>
</feature>
<feature type="domain" description="Major facilitator superfamily (MFS) profile" evidence="6">
    <location>
        <begin position="52"/>
        <end position="483"/>
    </location>
</feature>
<feature type="transmembrane region" description="Helical" evidence="5">
    <location>
        <begin position="431"/>
        <end position="449"/>
    </location>
</feature>
<keyword evidence="4 5" id="KW-0472">Membrane</keyword>
<name>A0A0F7SRH6_PHARH</name>
<dbReference type="InterPro" id="IPR011701">
    <property type="entry name" value="MFS"/>
</dbReference>
<evidence type="ECO:0000256" key="3">
    <source>
        <dbReference type="ARBA" id="ARBA00022989"/>
    </source>
</evidence>
<keyword evidence="2 5" id="KW-0812">Transmembrane</keyword>
<dbReference type="InterPro" id="IPR036259">
    <property type="entry name" value="MFS_trans_sf"/>
</dbReference>
<protein>
    <submittedName>
        <fullName evidence="7">Synaptic vesicle transporter SVOP and related transporters (Major facilitator superfamily)</fullName>
    </submittedName>
</protein>
<feature type="transmembrane region" description="Helical" evidence="5">
    <location>
        <begin position="360"/>
        <end position="383"/>
    </location>
</feature>
<dbReference type="PROSITE" id="PS50850">
    <property type="entry name" value="MFS"/>
    <property type="match status" value="1"/>
</dbReference>
<feature type="transmembrane region" description="Helical" evidence="5">
    <location>
        <begin position="181"/>
        <end position="201"/>
    </location>
</feature>
<evidence type="ECO:0000256" key="1">
    <source>
        <dbReference type="ARBA" id="ARBA00004141"/>
    </source>
</evidence>
<feature type="transmembrane region" description="Helical" evidence="5">
    <location>
        <begin position="321"/>
        <end position="340"/>
    </location>
</feature>
<evidence type="ECO:0000313" key="7">
    <source>
        <dbReference type="EMBL" id="CED83299.1"/>
    </source>
</evidence>
<dbReference type="AlphaFoldDB" id="A0A0F7SRH6"/>
<organism evidence="7">
    <name type="scientific">Phaffia rhodozyma</name>
    <name type="common">Yeast</name>
    <name type="synonym">Xanthophyllomyces dendrorhous</name>
    <dbReference type="NCBI Taxonomy" id="264483"/>
    <lineage>
        <taxon>Eukaryota</taxon>
        <taxon>Fungi</taxon>
        <taxon>Dikarya</taxon>
        <taxon>Basidiomycota</taxon>
        <taxon>Agaricomycotina</taxon>
        <taxon>Tremellomycetes</taxon>
        <taxon>Cystofilobasidiales</taxon>
        <taxon>Mrakiaceae</taxon>
        <taxon>Phaffia</taxon>
    </lineage>
</organism>
<feature type="transmembrane region" description="Helical" evidence="5">
    <location>
        <begin position="207"/>
        <end position="227"/>
    </location>
</feature>
<dbReference type="EMBL" id="LN483142">
    <property type="protein sequence ID" value="CED83299.1"/>
    <property type="molecule type" value="Genomic_DNA"/>
</dbReference>
<dbReference type="SUPFAM" id="SSF103473">
    <property type="entry name" value="MFS general substrate transporter"/>
    <property type="match status" value="1"/>
</dbReference>
<sequence length="515" mass="56516">MLDLNGDQIFPPITQKQETQQFESALESYAVGFSNPDPENPQDWPKLKRWRVLCVALFVTYTSAFNATANGAASAGFRKEHPGVTKAVFTSSSFTYLVMLGIGPLALAPISETFGRRPMLVILTGVICILFLPQALAPNVASIIATRFFQGLAACIEGPVAAGVVADLFPKNIRGPAMGTFVLTVFTANSTGPLCAAWIAQKLGWHWVYWIQMMSGGLCWALCLFFLPETRGDVILTKRAKAISKQTGKEHFVFGLDVHDSFAHAIKISLSRPLLYLFTEPIVTALSLWVGFAWGAVFLLVGTISNVFQVTYGFSQGQAGTVLICGFIGASIGWFENYYIQERFYRNAIKKGNGLAAPEVRLYSSAVGGILFAVGCFCFGWTARPWIHWIVPCIFIVILNAGIYTIYLATYNYLGDVYNRYSSSAQASQSLLRNILGAVFPFFALPMYNKLTFPWASTVVGFIALSFSVVPWILIFFGARLRARSKIAVDLANLEGTIIPDEPSAISVTQEKTHV</sequence>
<evidence type="ECO:0000256" key="2">
    <source>
        <dbReference type="ARBA" id="ARBA00022692"/>
    </source>
</evidence>
<feature type="transmembrane region" description="Helical" evidence="5">
    <location>
        <begin position="119"/>
        <end position="136"/>
    </location>
</feature>
<dbReference type="PANTHER" id="PTHR23502">
    <property type="entry name" value="MAJOR FACILITATOR SUPERFAMILY"/>
    <property type="match status" value="1"/>
</dbReference>
<dbReference type="FunFam" id="1.20.1250.20:FF:000082">
    <property type="entry name" value="MFS multidrug transporter, putative"/>
    <property type="match status" value="1"/>
</dbReference>
<evidence type="ECO:0000256" key="5">
    <source>
        <dbReference type="SAM" id="Phobius"/>
    </source>
</evidence>
<feature type="transmembrane region" description="Helical" evidence="5">
    <location>
        <begin position="87"/>
        <end position="107"/>
    </location>
</feature>